<dbReference type="AlphaFoldDB" id="A0AB39QD52"/>
<proteinExistence type="predicted"/>
<name>A0AB39QD52_9ACTN</name>
<accession>A0AB39QD52</accession>
<evidence type="ECO:0000313" key="1">
    <source>
        <dbReference type="EMBL" id="XDQ40196.1"/>
    </source>
</evidence>
<protein>
    <submittedName>
        <fullName evidence="1">Uncharacterized protein</fullName>
    </submittedName>
</protein>
<reference evidence="1" key="1">
    <citation type="submission" date="2024-07" db="EMBL/GenBank/DDBJ databases">
        <authorList>
            <person name="Yu S.T."/>
        </authorList>
    </citation>
    <scope>NUCLEOTIDE SEQUENCE</scope>
    <source>
        <strain evidence="1">R28</strain>
    </source>
</reference>
<dbReference type="RefSeq" id="WP_369174902.1">
    <property type="nucleotide sequence ID" value="NZ_CP163439.1"/>
</dbReference>
<sequence>MSTAEVAHRSLLTIRDLIGSGGTTEAETYREAYARYASALWQLRQAMRKEAIATPLNLEDPVLIREQLPPANRDD</sequence>
<dbReference type="EMBL" id="CP163439">
    <property type="protein sequence ID" value="XDQ40196.1"/>
    <property type="molecule type" value="Genomic_DNA"/>
</dbReference>
<gene>
    <name evidence="1" type="ORF">AB5J49_46510</name>
</gene>
<organism evidence="1">
    <name type="scientific">Streptomyces sp. R28</name>
    <dbReference type="NCBI Taxonomy" id="3238628"/>
    <lineage>
        <taxon>Bacteria</taxon>
        <taxon>Bacillati</taxon>
        <taxon>Actinomycetota</taxon>
        <taxon>Actinomycetes</taxon>
        <taxon>Kitasatosporales</taxon>
        <taxon>Streptomycetaceae</taxon>
        <taxon>Streptomyces</taxon>
    </lineage>
</organism>